<keyword evidence="2" id="KW-0540">Nuclease</keyword>
<dbReference type="Gene3D" id="3.40.50.10710">
    <property type="entry name" value="Metallo-hydrolase/oxidoreductase"/>
    <property type="match status" value="1"/>
</dbReference>
<organism evidence="10 11">
    <name type="scientific">Thalassospira xiamenensis</name>
    <dbReference type="NCBI Taxonomy" id="220697"/>
    <lineage>
        <taxon>Bacteria</taxon>
        <taxon>Pseudomonadati</taxon>
        <taxon>Pseudomonadota</taxon>
        <taxon>Alphaproteobacteria</taxon>
        <taxon>Rhodospirillales</taxon>
        <taxon>Thalassospiraceae</taxon>
        <taxon>Thalassospira</taxon>
    </lineage>
</organism>
<sequence length="558" mass="61229">MDLYLPKDELLFVPLGGSGEIGMNLNLYGYDDQWLMVDMGVSFGEEGLPGVDVVMPDPSFIEERKDKLLGLVLTHAHEDHLGAVPYLWPRLKCPIYATPFAAEFLKAKLAETDFADQVPIHVIELGGRFKKGPFDIEFVTMTHSILEPNALAIRTPKGLVVHTGDWKFDPDPQIGEASDVKKLEALGDEGVMALICDSTNVFSEGQTGSEGEVAKNLSKLFAETPQGRIAVACFATNVARLQSIVEAAHENNRCVGLAGRSLNRVTEAARAVGYLTSYPNLLTDEDAMEVPKDQVLLICTGSQGEPRAAMSRIAKGDHPTVQLDPGDTVVFSAREIPGNEKSIGYIQNLLIRRGIRVITARDEPIHVSGHPGRQDLARMYQLTRPKILVPVHGETRHLCEQAALGAECQIPEQVIPHDGTVIRLSPGSAHVIGVAESGVLCLDGGRLLKRDSDTIRNRNRIVWNGVMFVTVVLNQFGEMVGEPMITAPSLFDEDGDDVRLDHFAAEIGNRVDQLDDDEVLDDAAVILAIRQALRRPVRQRLGKRPLIEVHLVRVNEKN</sequence>
<keyword evidence="1" id="KW-0963">Cytoplasm</keyword>
<dbReference type="Proteomes" id="UP000252266">
    <property type="component" value="Unassembled WGS sequence"/>
</dbReference>
<dbReference type="InterPro" id="IPR036866">
    <property type="entry name" value="RibonucZ/Hydroxyglut_hydro"/>
</dbReference>
<dbReference type="Gene3D" id="3.10.20.580">
    <property type="match status" value="1"/>
</dbReference>
<evidence type="ECO:0000256" key="3">
    <source>
        <dbReference type="ARBA" id="ARBA00022723"/>
    </source>
</evidence>
<proteinExistence type="predicted"/>
<dbReference type="PANTHER" id="PTHR43694:SF1">
    <property type="entry name" value="RIBONUCLEASE J"/>
    <property type="match status" value="1"/>
</dbReference>
<name>A0A285RCP9_9PROT</name>
<reference evidence="9 12" key="1">
    <citation type="submission" date="2014-07" db="EMBL/GenBank/DDBJ databases">
        <title>Draft genome sequence of Thalassospira xiamenensis IB13.</title>
        <authorList>
            <person name="Lai Q."/>
            <person name="Shao Z."/>
        </authorList>
    </citation>
    <scope>NUCLEOTIDE SEQUENCE [LARGE SCALE GENOMIC DNA]</scope>
    <source>
        <strain evidence="9 12">IB13</strain>
    </source>
</reference>
<feature type="domain" description="Metallo-beta-lactamase" evidence="8">
    <location>
        <begin position="22"/>
        <end position="217"/>
    </location>
</feature>
<keyword evidence="4" id="KW-0378">Hydrolase</keyword>
<evidence type="ECO:0000256" key="4">
    <source>
        <dbReference type="ARBA" id="ARBA00022801"/>
    </source>
</evidence>
<evidence type="ECO:0000313" key="12">
    <source>
        <dbReference type="Proteomes" id="UP000252266"/>
    </source>
</evidence>
<dbReference type="EMBL" id="OBMM01000001">
    <property type="protein sequence ID" value="SOB90157.1"/>
    <property type="molecule type" value="Genomic_DNA"/>
</dbReference>
<dbReference type="EMBL" id="JPWJ01000007">
    <property type="protein sequence ID" value="RCK49698.1"/>
    <property type="molecule type" value="Genomic_DNA"/>
</dbReference>
<dbReference type="NCBIfam" id="TIGR00649">
    <property type="entry name" value="MG423"/>
    <property type="match status" value="1"/>
</dbReference>
<keyword evidence="7" id="KW-0694">RNA-binding</keyword>
<reference evidence="10 11" key="2">
    <citation type="submission" date="2017-08" db="EMBL/GenBank/DDBJ databases">
        <authorList>
            <person name="de Groot N.N."/>
        </authorList>
    </citation>
    <scope>NUCLEOTIDE SEQUENCE [LARGE SCALE GENOMIC DNA]</scope>
    <source>
        <strain evidence="10 11">USBA 78</strain>
    </source>
</reference>
<evidence type="ECO:0000256" key="5">
    <source>
        <dbReference type="ARBA" id="ARBA00022833"/>
    </source>
</evidence>
<dbReference type="RefSeq" id="WP_170954023.1">
    <property type="nucleotide sequence ID" value="NZ_JALLPZ010000001.1"/>
</dbReference>
<evidence type="ECO:0000256" key="7">
    <source>
        <dbReference type="ARBA" id="ARBA00022884"/>
    </source>
</evidence>
<dbReference type="InterPro" id="IPR055132">
    <property type="entry name" value="RNase_J_b_CASP"/>
</dbReference>
<dbReference type="Pfam" id="PF22505">
    <property type="entry name" value="RNase_J_b_CASP"/>
    <property type="match status" value="1"/>
</dbReference>
<dbReference type="Proteomes" id="UP000219068">
    <property type="component" value="Unassembled WGS sequence"/>
</dbReference>
<dbReference type="Pfam" id="PF00753">
    <property type="entry name" value="Lactamase_B"/>
    <property type="match status" value="1"/>
</dbReference>
<dbReference type="InterPro" id="IPR001279">
    <property type="entry name" value="Metallo-B-lactamas"/>
</dbReference>
<dbReference type="AlphaFoldDB" id="A0A285RCP9"/>
<evidence type="ECO:0000313" key="11">
    <source>
        <dbReference type="Proteomes" id="UP000219068"/>
    </source>
</evidence>
<evidence type="ECO:0000313" key="9">
    <source>
        <dbReference type="EMBL" id="RCK49698.1"/>
    </source>
</evidence>
<dbReference type="Gene3D" id="3.60.15.10">
    <property type="entry name" value="Ribonuclease Z/Hydroxyacylglutathione hydrolase-like"/>
    <property type="match status" value="1"/>
</dbReference>
<evidence type="ECO:0000256" key="1">
    <source>
        <dbReference type="ARBA" id="ARBA00022490"/>
    </source>
</evidence>
<dbReference type="InterPro" id="IPR041636">
    <property type="entry name" value="RNase_J_C"/>
</dbReference>
<dbReference type="PANTHER" id="PTHR43694">
    <property type="entry name" value="RIBONUCLEASE J"/>
    <property type="match status" value="1"/>
</dbReference>
<keyword evidence="3" id="KW-0479">Metal-binding</keyword>
<dbReference type="Pfam" id="PF07521">
    <property type="entry name" value="RMMBL"/>
    <property type="match status" value="1"/>
</dbReference>
<gene>
    <name evidence="10" type="ORF">SAMN05428964_101183</name>
    <name evidence="9" type="ORF">TH44_13925</name>
</gene>
<accession>A0A285RCP9</accession>
<evidence type="ECO:0000259" key="8">
    <source>
        <dbReference type="SMART" id="SM00849"/>
    </source>
</evidence>
<dbReference type="SMART" id="SM00849">
    <property type="entry name" value="Lactamase_B"/>
    <property type="match status" value="1"/>
</dbReference>
<evidence type="ECO:0000256" key="6">
    <source>
        <dbReference type="ARBA" id="ARBA00022839"/>
    </source>
</evidence>
<dbReference type="InterPro" id="IPR011108">
    <property type="entry name" value="RMMBL"/>
</dbReference>
<dbReference type="GO" id="GO:0003723">
    <property type="term" value="F:RNA binding"/>
    <property type="evidence" value="ECO:0007669"/>
    <property type="project" value="UniProtKB-KW"/>
</dbReference>
<dbReference type="GO" id="GO:0046872">
    <property type="term" value="F:metal ion binding"/>
    <property type="evidence" value="ECO:0007669"/>
    <property type="project" value="UniProtKB-KW"/>
</dbReference>
<dbReference type="SUPFAM" id="SSF56281">
    <property type="entry name" value="Metallo-hydrolase/oxidoreductase"/>
    <property type="match status" value="1"/>
</dbReference>
<protein>
    <submittedName>
        <fullName evidence="9">RNA-metabolising metallo-beta-lactamase</fullName>
    </submittedName>
    <submittedName>
        <fullName evidence="10">Ribonuclease J</fullName>
    </submittedName>
</protein>
<keyword evidence="6" id="KW-0269">Exonuclease</keyword>
<dbReference type="InterPro" id="IPR004613">
    <property type="entry name" value="RNase_J"/>
</dbReference>
<keyword evidence="5" id="KW-0862">Zinc</keyword>
<dbReference type="GO" id="GO:0004527">
    <property type="term" value="F:exonuclease activity"/>
    <property type="evidence" value="ECO:0007669"/>
    <property type="project" value="UniProtKB-KW"/>
</dbReference>
<dbReference type="CDD" id="cd07714">
    <property type="entry name" value="RNaseJ_MBL-fold"/>
    <property type="match status" value="1"/>
</dbReference>
<evidence type="ECO:0000313" key="10">
    <source>
        <dbReference type="EMBL" id="SOB90157.1"/>
    </source>
</evidence>
<dbReference type="Pfam" id="PF17770">
    <property type="entry name" value="RNase_J_C"/>
    <property type="match status" value="1"/>
</dbReference>
<dbReference type="InterPro" id="IPR042173">
    <property type="entry name" value="RNase_J_2"/>
</dbReference>
<evidence type="ECO:0000256" key="2">
    <source>
        <dbReference type="ARBA" id="ARBA00022722"/>
    </source>
</evidence>